<dbReference type="InterPro" id="IPR048400">
    <property type="entry name" value="SLS1_N"/>
</dbReference>
<feature type="domain" description="SLS1 N-terminal" evidence="2">
    <location>
        <begin position="150"/>
        <end position="224"/>
    </location>
</feature>
<sequence>MILRQLVSKRYFHLSIRLLQDGPKDFPSTVSNVTSSSTTLITPSTVTLDKQSIEESDNVETSEIQQFSNFNNKLGRGKKLSPKKQNIVILDAKQSRLIRKVPKYFQNVSKKNHVHPLKAAAVNDAGSASNQNMNLEEELRRLSTFMVKPGEVQILKSIETIKPKNAEISKKRYEQVKNELANGFTVAQLKEYIRASKLQIHFSRKTKKAELINRLLVDGWNLKISENINPEEDLVIERTFHLTKKQLFLILAHNSIPNWIRANVKIVVIPEDLEIVVYAAQSHIQYIEIALETLLKNVESDTIDLSTVDQILKKSNQTLPLDEIQKLSGVFFEVSINDEAHDESYVMTHNYVMTSLGKKKFSTALRLIVWSLNYNQHFVNTDMHVDFENTRFEYFSTAVSDNILPWNERAKNWFHLKEPRSVDYSSKPLAADDLDLGKIHSEINSISPDPERSQLGVTLATFGDLLYDSSNMETKDKFVLNTEVPYAHEKILSLPLDLPEGEELDHDTDYHSYHIQMKFVPSPFTEDQIMLYPPVEFWFEIDEYDKVNKSSLQAFIALKEQHSIVSLPTKTTDLKFIKSVTEELVPPFSGSDAWLNDQPGIKEFVSRSRLDYDRASSIYVPDSVMINLPNFDKPVKYNYVSMSYRTHLALKFNKRSLQYSIVEGGSLGGRTTEILMIGDPVNDMNKQEFKEFAQDSLQFIESLQ</sequence>
<dbReference type="OrthoDB" id="5392646at2759"/>
<gene>
    <name evidence="4" type="ORF">WICMUC_003059</name>
</gene>
<dbReference type="InterPro" id="IPR032741">
    <property type="entry name" value="Sls1_KH-1"/>
</dbReference>
<evidence type="ECO:0000313" key="4">
    <source>
        <dbReference type="EMBL" id="KAH3674856.1"/>
    </source>
</evidence>
<reference evidence="4" key="2">
    <citation type="submission" date="2021-01" db="EMBL/GenBank/DDBJ databases">
        <authorList>
            <person name="Schikora-Tamarit M.A."/>
        </authorList>
    </citation>
    <scope>NUCLEOTIDE SEQUENCE</scope>
    <source>
        <strain evidence="4">CBS6341</strain>
    </source>
</reference>
<evidence type="ECO:0000259" key="2">
    <source>
        <dbReference type="Pfam" id="PF20776"/>
    </source>
</evidence>
<proteinExistence type="predicted"/>
<dbReference type="GO" id="GO:0005743">
    <property type="term" value="C:mitochondrial inner membrane"/>
    <property type="evidence" value="ECO:0007669"/>
    <property type="project" value="InterPro"/>
</dbReference>
<dbReference type="InterPro" id="IPR048401">
    <property type="entry name" value="SLS1_C"/>
</dbReference>
<dbReference type="AlphaFoldDB" id="A0A9P8TDZ4"/>
<organism evidence="4 5">
    <name type="scientific">Wickerhamomyces mucosus</name>
    <dbReference type="NCBI Taxonomy" id="1378264"/>
    <lineage>
        <taxon>Eukaryota</taxon>
        <taxon>Fungi</taxon>
        <taxon>Dikarya</taxon>
        <taxon>Ascomycota</taxon>
        <taxon>Saccharomycotina</taxon>
        <taxon>Saccharomycetes</taxon>
        <taxon>Phaffomycetales</taxon>
        <taxon>Wickerhamomycetaceae</taxon>
        <taxon>Wickerhamomyces</taxon>
    </lineage>
</organism>
<name>A0A9P8TDZ4_9ASCO</name>
<evidence type="ECO:0000259" key="3">
    <source>
        <dbReference type="Pfam" id="PF20778"/>
    </source>
</evidence>
<evidence type="ECO:0000259" key="1">
    <source>
        <dbReference type="Pfam" id="PF14611"/>
    </source>
</evidence>
<keyword evidence="5" id="KW-1185">Reference proteome</keyword>
<reference evidence="4" key="1">
    <citation type="journal article" date="2021" name="Open Biol.">
        <title>Shared evolutionary footprints suggest mitochondrial oxidative damage underlies multiple complex I losses in fungi.</title>
        <authorList>
            <person name="Schikora-Tamarit M.A."/>
            <person name="Marcet-Houben M."/>
            <person name="Nosek J."/>
            <person name="Gabaldon T."/>
        </authorList>
    </citation>
    <scope>NUCLEOTIDE SEQUENCE</scope>
    <source>
        <strain evidence="4">CBS6341</strain>
    </source>
</reference>
<dbReference type="Proteomes" id="UP000769528">
    <property type="component" value="Unassembled WGS sequence"/>
</dbReference>
<evidence type="ECO:0000313" key="5">
    <source>
        <dbReference type="Proteomes" id="UP000769528"/>
    </source>
</evidence>
<feature type="domain" description="SLS1 C-terminal" evidence="3">
    <location>
        <begin position="404"/>
        <end position="699"/>
    </location>
</feature>
<dbReference type="Pfam" id="PF20778">
    <property type="entry name" value="SLS1_C"/>
    <property type="match status" value="1"/>
</dbReference>
<dbReference type="Pfam" id="PF20776">
    <property type="entry name" value="SLS1_N"/>
    <property type="match status" value="1"/>
</dbReference>
<dbReference type="EMBL" id="JAEUBF010000796">
    <property type="protein sequence ID" value="KAH3674856.1"/>
    <property type="molecule type" value="Genomic_DNA"/>
</dbReference>
<accession>A0A9P8TDZ4</accession>
<dbReference type="Pfam" id="PF14611">
    <property type="entry name" value="KH_SLS1_1"/>
    <property type="match status" value="1"/>
</dbReference>
<feature type="domain" description="SLS1 first KH" evidence="1">
    <location>
        <begin position="233"/>
        <end position="298"/>
    </location>
</feature>
<protein>
    <submittedName>
        <fullName evidence="4">Uncharacterized protein</fullName>
    </submittedName>
</protein>
<comment type="caution">
    <text evidence="4">The sequence shown here is derived from an EMBL/GenBank/DDBJ whole genome shotgun (WGS) entry which is preliminary data.</text>
</comment>